<evidence type="ECO:0000313" key="7">
    <source>
        <dbReference type="EMBL" id="MCC2118507.1"/>
    </source>
</evidence>
<keyword evidence="8" id="KW-1185">Reference proteome</keyword>
<proteinExistence type="predicted"/>
<dbReference type="RefSeq" id="WP_227732300.1">
    <property type="nucleotide sequence ID" value="NZ_JAJEPV010000004.1"/>
</dbReference>
<sequence>MKTQIYEWRQALKNITLKNCAITLLGSFILAFGLYNVHSISGVTEGGVLGATLLLEHWTGISPAFTGGIMNILCYILGWKLLGKEFIAYSALATAGFSGTYKICEQFPHLWPELANMPLLAALVGALFVGVGAGLCVRIGGAPSGDDALAMSISHATGWKIQWVYLMSDLIILVMSLSYIPVRRIGYSLFTVLMSGQLIGLIQNFGSASHSDAEGLATSKCEIMD</sequence>
<feature type="transmembrane region" description="Helical" evidence="6">
    <location>
        <begin position="20"/>
        <end position="38"/>
    </location>
</feature>
<evidence type="ECO:0000256" key="2">
    <source>
        <dbReference type="ARBA" id="ARBA00022475"/>
    </source>
</evidence>
<dbReference type="PANTHER" id="PTHR33545:SF10">
    <property type="entry name" value="UPF0750 MEMBRANE PROTEIN YPJC"/>
    <property type="match status" value="1"/>
</dbReference>
<accession>A0AAE2ZY82</accession>
<evidence type="ECO:0000256" key="3">
    <source>
        <dbReference type="ARBA" id="ARBA00022692"/>
    </source>
</evidence>
<evidence type="ECO:0000313" key="8">
    <source>
        <dbReference type="Proteomes" id="UP001197795"/>
    </source>
</evidence>
<feature type="transmembrane region" description="Helical" evidence="6">
    <location>
        <begin position="161"/>
        <end position="180"/>
    </location>
</feature>
<gene>
    <name evidence="7" type="ORF">LKD75_02685</name>
</gene>
<reference evidence="7 8" key="1">
    <citation type="submission" date="2021-10" db="EMBL/GenBank/DDBJ databases">
        <title>Anaerobic single-cell dispensing facilitates the cultivation of human gut bacteria.</title>
        <authorList>
            <person name="Afrizal A."/>
        </authorList>
    </citation>
    <scope>NUCLEOTIDE SEQUENCE [LARGE SCALE GENOMIC DNA]</scope>
    <source>
        <strain evidence="7 8">CLA-AA-H273</strain>
    </source>
</reference>
<protein>
    <submittedName>
        <fullName evidence="7">YitT family protein</fullName>
    </submittedName>
</protein>
<feature type="transmembrane region" description="Helical" evidence="6">
    <location>
        <begin position="119"/>
        <end position="141"/>
    </location>
</feature>
<evidence type="ECO:0000256" key="1">
    <source>
        <dbReference type="ARBA" id="ARBA00004651"/>
    </source>
</evidence>
<name>A0AAE2ZY82_9FIRM</name>
<dbReference type="GO" id="GO:0005886">
    <property type="term" value="C:plasma membrane"/>
    <property type="evidence" value="ECO:0007669"/>
    <property type="project" value="UniProtKB-SubCell"/>
</dbReference>
<dbReference type="PANTHER" id="PTHR33545">
    <property type="entry name" value="UPF0750 MEMBRANE PROTEIN YITT-RELATED"/>
    <property type="match status" value="1"/>
</dbReference>
<keyword evidence="5 6" id="KW-0472">Membrane</keyword>
<keyword evidence="2" id="KW-1003">Cell membrane</keyword>
<dbReference type="InterPro" id="IPR051461">
    <property type="entry name" value="UPF0750_membrane"/>
</dbReference>
<dbReference type="AlphaFoldDB" id="A0AAE2ZY82"/>
<comment type="subcellular location">
    <subcellularLocation>
        <location evidence="1">Cell membrane</location>
        <topology evidence="1">Multi-pass membrane protein</topology>
    </subcellularLocation>
</comment>
<feature type="transmembrane region" description="Helical" evidence="6">
    <location>
        <begin position="58"/>
        <end position="78"/>
    </location>
</feature>
<dbReference type="EMBL" id="JAJEPV010000004">
    <property type="protein sequence ID" value="MCC2118507.1"/>
    <property type="molecule type" value="Genomic_DNA"/>
</dbReference>
<evidence type="ECO:0000256" key="5">
    <source>
        <dbReference type="ARBA" id="ARBA00023136"/>
    </source>
</evidence>
<dbReference type="Pfam" id="PF02588">
    <property type="entry name" value="YitT_membrane"/>
    <property type="match status" value="1"/>
</dbReference>
<evidence type="ECO:0000256" key="6">
    <source>
        <dbReference type="SAM" id="Phobius"/>
    </source>
</evidence>
<keyword evidence="3 6" id="KW-0812">Transmembrane</keyword>
<comment type="caution">
    <text evidence="7">The sequence shown here is derived from an EMBL/GenBank/DDBJ whole genome shotgun (WGS) entry which is preliminary data.</text>
</comment>
<keyword evidence="4 6" id="KW-1133">Transmembrane helix</keyword>
<dbReference type="Proteomes" id="UP001197795">
    <property type="component" value="Unassembled WGS sequence"/>
</dbReference>
<dbReference type="InterPro" id="IPR003740">
    <property type="entry name" value="YitT"/>
</dbReference>
<feature type="transmembrane region" description="Helical" evidence="6">
    <location>
        <begin position="187"/>
        <end position="206"/>
    </location>
</feature>
<evidence type="ECO:0000256" key="4">
    <source>
        <dbReference type="ARBA" id="ARBA00022989"/>
    </source>
</evidence>
<organism evidence="7 8">
    <name type="scientific">Waltera acetigignens</name>
    <dbReference type="NCBI Taxonomy" id="2981769"/>
    <lineage>
        <taxon>Bacteria</taxon>
        <taxon>Bacillati</taxon>
        <taxon>Bacillota</taxon>
        <taxon>Clostridia</taxon>
        <taxon>Lachnospirales</taxon>
        <taxon>Lachnospiraceae</taxon>
        <taxon>Waltera</taxon>
    </lineage>
</organism>